<comment type="subcellular location">
    <subcellularLocation>
        <location evidence="1">Cell inner membrane</location>
        <topology evidence="1">Multi-pass membrane protein</topology>
    </subcellularLocation>
    <subcellularLocation>
        <location evidence="9">Cell membrane</location>
        <topology evidence="9">Multi-pass membrane protein</topology>
    </subcellularLocation>
</comment>
<dbReference type="GO" id="GO:0004190">
    <property type="term" value="F:aspartic-type endopeptidase activity"/>
    <property type="evidence" value="ECO:0007669"/>
    <property type="project" value="UniProtKB-EC"/>
</dbReference>
<keyword evidence="4" id="KW-0997">Cell inner membrane</keyword>
<evidence type="ECO:0000256" key="4">
    <source>
        <dbReference type="ARBA" id="ARBA00022519"/>
    </source>
</evidence>
<dbReference type="PANTHER" id="PTHR30487:SF0">
    <property type="entry name" value="PREPILIN LEADER PEPTIDASE_N-METHYLTRANSFERASE-RELATED"/>
    <property type="match status" value="1"/>
</dbReference>
<evidence type="ECO:0000256" key="10">
    <source>
        <dbReference type="SAM" id="Phobius"/>
    </source>
</evidence>
<evidence type="ECO:0000259" key="12">
    <source>
        <dbReference type="Pfam" id="PF06750"/>
    </source>
</evidence>
<keyword evidence="5 9" id="KW-0812">Transmembrane</keyword>
<dbReference type="InterPro" id="IPR010627">
    <property type="entry name" value="Prepilin_pept_A24_N"/>
</dbReference>
<feature type="domain" description="Prepilin type IV endopeptidase peptidase" evidence="11">
    <location>
        <begin position="100"/>
        <end position="204"/>
    </location>
</feature>
<keyword evidence="14" id="KW-1185">Reference proteome</keyword>
<evidence type="ECO:0000259" key="11">
    <source>
        <dbReference type="Pfam" id="PF01478"/>
    </source>
</evidence>
<evidence type="ECO:0000256" key="8">
    <source>
        <dbReference type="RuleBase" id="RU003793"/>
    </source>
</evidence>
<dbReference type="PRINTS" id="PR00864">
    <property type="entry name" value="PREPILNPTASE"/>
</dbReference>
<proteinExistence type="inferred from homology"/>
<name>A0A1I4ESZ9_9FIRM</name>
<dbReference type="GO" id="GO:0032259">
    <property type="term" value="P:methylation"/>
    <property type="evidence" value="ECO:0007669"/>
    <property type="project" value="UniProtKB-KW"/>
</dbReference>
<evidence type="ECO:0000313" key="14">
    <source>
        <dbReference type="Proteomes" id="UP000199006"/>
    </source>
</evidence>
<accession>A0A1I4ESZ9</accession>
<feature type="transmembrane region" description="Helical" evidence="10">
    <location>
        <begin position="175"/>
        <end position="208"/>
    </location>
</feature>
<dbReference type="Gene3D" id="1.20.120.1220">
    <property type="match status" value="1"/>
</dbReference>
<dbReference type="EC" id="3.4.23.43" evidence="9"/>
<evidence type="ECO:0000256" key="3">
    <source>
        <dbReference type="ARBA" id="ARBA00022475"/>
    </source>
</evidence>
<dbReference type="AlphaFoldDB" id="A0A1I4ESZ9"/>
<dbReference type="OrthoDB" id="9789291at2"/>
<dbReference type="GO" id="GO:0008168">
    <property type="term" value="F:methyltransferase activity"/>
    <property type="evidence" value="ECO:0007669"/>
    <property type="project" value="UniProtKB-KW"/>
</dbReference>
<evidence type="ECO:0000256" key="7">
    <source>
        <dbReference type="ARBA" id="ARBA00023136"/>
    </source>
</evidence>
<gene>
    <name evidence="13" type="ORF">SAMN02983006_00114</name>
</gene>
<keyword evidence="6 10" id="KW-1133">Transmembrane helix</keyword>
<dbReference type="InterPro" id="IPR050882">
    <property type="entry name" value="Prepilin_peptidase/N-MTase"/>
</dbReference>
<dbReference type="GO" id="GO:0006465">
    <property type="term" value="P:signal peptide processing"/>
    <property type="evidence" value="ECO:0007669"/>
    <property type="project" value="TreeGrafter"/>
</dbReference>
<feature type="transmembrane region" description="Helical" evidence="10">
    <location>
        <begin position="69"/>
        <end position="89"/>
    </location>
</feature>
<dbReference type="Pfam" id="PF06750">
    <property type="entry name" value="A24_N_bact"/>
    <property type="match status" value="1"/>
</dbReference>
<evidence type="ECO:0000313" key="13">
    <source>
        <dbReference type="EMBL" id="SFL08323.1"/>
    </source>
</evidence>
<evidence type="ECO:0000256" key="6">
    <source>
        <dbReference type="ARBA" id="ARBA00022989"/>
    </source>
</evidence>
<keyword evidence="9 13" id="KW-0489">Methyltransferase</keyword>
<keyword evidence="3" id="KW-1003">Cell membrane</keyword>
<keyword evidence="9" id="KW-0645">Protease</keyword>
<dbReference type="EMBL" id="FOTI01000001">
    <property type="protein sequence ID" value="SFL08323.1"/>
    <property type="molecule type" value="Genomic_DNA"/>
</dbReference>
<feature type="transmembrane region" description="Helical" evidence="10">
    <location>
        <begin position="143"/>
        <end position="163"/>
    </location>
</feature>
<feature type="transmembrane region" description="Helical" evidence="10">
    <location>
        <begin position="95"/>
        <end position="112"/>
    </location>
</feature>
<dbReference type="STRING" id="29563.SAMN02983006_00114"/>
<dbReference type="PANTHER" id="PTHR30487">
    <property type="entry name" value="TYPE 4 PREPILIN-LIKE PROTEINS LEADER PEPTIDE-PROCESSING ENZYME"/>
    <property type="match status" value="1"/>
</dbReference>
<comment type="function">
    <text evidence="9">Plays an essential role in type IV pili and type II pseudopili formation by proteolytically removing the leader sequence from substrate proteins and subsequently monomethylating the alpha-amino group of the newly exposed N-terminal phenylalanine.</text>
</comment>
<feature type="domain" description="Prepilin peptidase A24 N-terminal" evidence="12">
    <location>
        <begin position="7"/>
        <end position="88"/>
    </location>
</feature>
<organism evidence="13 14">
    <name type="scientific">Halanaerobium salsuginis</name>
    <dbReference type="NCBI Taxonomy" id="29563"/>
    <lineage>
        <taxon>Bacteria</taxon>
        <taxon>Bacillati</taxon>
        <taxon>Bacillota</taxon>
        <taxon>Clostridia</taxon>
        <taxon>Halanaerobiales</taxon>
        <taxon>Halanaerobiaceae</taxon>
        <taxon>Halanaerobium</taxon>
    </lineage>
</organism>
<dbReference type="InterPro" id="IPR000045">
    <property type="entry name" value="Prepilin_IV_endopep_pep"/>
</dbReference>
<evidence type="ECO:0000256" key="2">
    <source>
        <dbReference type="ARBA" id="ARBA00005801"/>
    </source>
</evidence>
<evidence type="ECO:0000256" key="1">
    <source>
        <dbReference type="ARBA" id="ARBA00004429"/>
    </source>
</evidence>
<evidence type="ECO:0000256" key="5">
    <source>
        <dbReference type="ARBA" id="ARBA00022692"/>
    </source>
</evidence>
<keyword evidence="9" id="KW-0511">Multifunctional enzyme</keyword>
<sequence>MLIFIFILGLLIGSFLNVVIYRLPRGESIVFPASHCPECGHQLGALELIPVVSYLFLQGKCRACASKIAVTYPLIELTTALIFVLNYLYLENLTVLLAGLIFSSLLIALTVIDYQKQILPDKLTLGGLIVGLFLAFFRSDLAMGQAILGLLAGGGFLLILAYLSKGGIGGGDIKMMAMVGSFAGPVIAVTAIFLAAVLALLFALPGIFKGKLQLKSKLPFGPFLAAASLLLWFWEDIFFHFYLNLFI</sequence>
<keyword evidence="9" id="KW-0378">Hydrolase</keyword>
<dbReference type="GO" id="GO:0005886">
    <property type="term" value="C:plasma membrane"/>
    <property type="evidence" value="ECO:0007669"/>
    <property type="project" value="UniProtKB-SubCell"/>
</dbReference>
<comment type="similarity">
    <text evidence="2 8">Belongs to the peptidase A24 family.</text>
</comment>
<protein>
    <recommendedName>
        <fullName evidence="9">Prepilin leader peptidase/N-methyltransferase</fullName>
        <ecNumber evidence="9">2.1.1.-</ecNumber>
        <ecNumber evidence="9">3.4.23.43</ecNumber>
    </recommendedName>
</protein>
<keyword evidence="7 10" id="KW-0472">Membrane</keyword>
<dbReference type="Proteomes" id="UP000199006">
    <property type="component" value="Unassembled WGS sequence"/>
</dbReference>
<dbReference type="EC" id="2.1.1.-" evidence="9"/>
<dbReference type="Pfam" id="PF01478">
    <property type="entry name" value="Peptidase_A24"/>
    <property type="match status" value="1"/>
</dbReference>
<evidence type="ECO:0000256" key="9">
    <source>
        <dbReference type="RuleBase" id="RU003794"/>
    </source>
</evidence>
<comment type="catalytic activity">
    <reaction evidence="9">
        <text>Typically cleaves a -Gly-|-Phe- bond to release an N-terminal, basic peptide of 5-8 residues from type IV prepilin, and then N-methylates the new N-terminal amino group, the methyl donor being S-adenosyl-L-methionine.</text>
        <dbReference type="EC" id="3.4.23.43"/>
    </reaction>
</comment>
<dbReference type="InterPro" id="IPR014032">
    <property type="entry name" value="Peptidase_A24A_bac"/>
</dbReference>
<reference evidence="13 14" key="1">
    <citation type="submission" date="2016-10" db="EMBL/GenBank/DDBJ databases">
        <authorList>
            <person name="de Groot N.N."/>
        </authorList>
    </citation>
    <scope>NUCLEOTIDE SEQUENCE [LARGE SCALE GENOMIC DNA]</scope>
    <source>
        <strain evidence="13 14">ATCC 51327</strain>
    </source>
</reference>
<keyword evidence="9 13" id="KW-0808">Transferase</keyword>
<feature type="transmembrane region" description="Helical" evidence="10">
    <location>
        <begin position="220"/>
        <end position="243"/>
    </location>
</feature>
<dbReference type="RefSeq" id="WP_089858026.1">
    <property type="nucleotide sequence ID" value="NZ_FOTI01000001.1"/>
</dbReference>